<dbReference type="AlphaFoldDB" id="A0A1V6C474"/>
<reference evidence="10" key="1">
    <citation type="submission" date="2017-02" db="EMBL/GenBank/DDBJ databases">
        <title>Delving into the versatile metabolic prowess of the omnipresent phylum Bacteroidetes.</title>
        <authorList>
            <person name="Nobu M.K."/>
            <person name="Mei R."/>
            <person name="Narihiro T."/>
            <person name="Kuroda K."/>
            <person name="Liu W.-T."/>
        </authorList>
    </citation>
    <scope>NUCLEOTIDE SEQUENCE</scope>
    <source>
        <strain evidence="10">ADurb.Bin131</strain>
    </source>
</reference>
<keyword evidence="2 8" id="KW-1003">Cell membrane</keyword>
<proteinExistence type="inferred from homology"/>
<comment type="subcellular location">
    <subcellularLocation>
        <location evidence="1 8">Cell membrane</location>
        <topology evidence="1 8">Multi-pass membrane protein</topology>
    </subcellularLocation>
</comment>
<evidence type="ECO:0000256" key="5">
    <source>
        <dbReference type="ARBA" id="ARBA00022989"/>
    </source>
</evidence>
<evidence type="ECO:0000256" key="3">
    <source>
        <dbReference type="ARBA" id="ARBA00022679"/>
    </source>
</evidence>
<feature type="domain" description="CN hydrolase" evidence="9">
    <location>
        <begin position="202"/>
        <end position="444"/>
    </location>
</feature>
<evidence type="ECO:0000256" key="1">
    <source>
        <dbReference type="ARBA" id="ARBA00004651"/>
    </source>
</evidence>
<dbReference type="CDD" id="cd07571">
    <property type="entry name" value="ALP_N-acyl_transferase"/>
    <property type="match status" value="1"/>
</dbReference>
<comment type="similarity">
    <text evidence="8">Belongs to the CN hydrolase family. Apolipoprotein N-acyltransferase subfamily.</text>
</comment>
<feature type="transmembrane region" description="Helical" evidence="8">
    <location>
        <begin position="176"/>
        <end position="194"/>
    </location>
</feature>
<evidence type="ECO:0000313" key="10">
    <source>
        <dbReference type="EMBL" id="OQB71641.1"/>
    </source>
</evidence>
<dbReference type="Pfam" id="PF20154">
    <property type="entry name" value="LNT_N"/>
    <property type="match status" value="1"/>
</dbReference>
<dbReference type="EMBL" id="MWDQ01000152">
    <property type="protein sequence ID" value="OQB71641.1"/>
    <property type="molecule type" value="Genomic_DNA"/>
</dbReference>
<dbReference type="PANTHER" id="PTHR38686:SF1">
    <property type="entry name" value="APOLIPOPROTEIN N-ACYLTRANSFERASE"/>
    <property type="match status" value="1"/>
</dbReference>
<dbReference type="UniPathway" id="UPA00666"/>
<dbReference type="PANTHER" id="PTHR38686">
    <property type="entry name" value="APOLIPOPROTEIN N-ACYLTRANSFERASE"/>
    <property type="match status" value="1"/>
</dbReference>
<protein>
    <recommendedName>
        <fullName evidence="8">Apolipoprotein N-acyltransferase</fullName>
        <shortName evidence="8">ALP N-acyltransferase</shortName>
        <ecNumber evidence="8">2.3.1.269</ecNumber>
    </recommendedName>
</protein>
<feature type="transmembrane region" description="Helical" evidence="8">
    <location>
        <begin position="25"/>
        <end position="42"/>
    </location>
</feature>
<feature type="transmembrane region" description="Helical" evidence="8">
    <location>
        <begin position="110"/>
        <end position="128"/>
    </location>
</feature>
<evidence type="ECO:0000256" key="8">
    <source>
        <dbReference type="HAMAP-Rule" id="MF_01148"/>
    </source>
</evidence>
<dbReference type="InterPro" id="IPR045378">
    <property type="entry name" value="LNT_N"/>
</dbReference>
<keyword evidence="7 8" id="KW-0012">Acyltransferase</keyword>
<feature type="transmembrane region" description="Helical" evidence="8">
    <location>
        <begin position="140"/>
        <end position="164"/>
    </location>
</feature>
<dbReference type="SUPFAM" id="SSF56317">
    <property type="entry name" value="Carbon-nitrogen hydrolase"/>
    <property type="match status" value="1"/>
</dbReference>
<accession>A0A1V6C474</accession>
<comment type="catalytic activity">
    <reaction evidence="8">
        <text>N-terminal S-1,2-diacyl-sn-glyceryl-L-cysteinyl-[lipoprotein] + a glycerophospholipid = N-acyl-S-1,2-diacyl-sn-glyceryl-L-cysteinyl-[lipoprotein] + a 2-acyl-sn-glycero-3-phospholipid + H(+)</text>
        <dbReference type="Rhea" id="RHEA:48228"/>
        <dbReference type="Rhea" id="RHEA-COMP:14681"/>
        <dbReference type="Rhea" id="RHEA-COMP:14684"/>
        <dbReference type="ChEBI" id="CHEBI:15378"/>
        <dbReference type="ChEBI" id="CHEBI:136912"/>
        <dbReference type="ChEBI" id="CHEBI:140656"/>
        <dbReference type="ChEBI" id="CHEBI:140657"/>
        <dbReference type="ChEBI" id="CHEBI:140660"/>
        <dbReference type="EC" id="2.3.1.269"/>
    </reaction>
</comment>
<dbReference type="GO" id="GO:0042158">
    <property type="term" value="P:lipoprotein biosynthetic process"/>
    <property type="evidence" value="ECO:0007669"/>
    <property type="project" value="UniProtKB-UniRule"/>
</dbReference>
<dbReference type="Proteomes" id="UP000485562">
    <property type="component" value="Unassembled WGS sequence"/>
</dbReference>
<dbReference type="Gene3D" id="3.60.110.10">
    <property type="entry name" value="Carbon-nitrogen hydrolase"/>
    <property type="match status" value="1"/>
</dbReference>
<gene>
    <name evidence="8 10" type="primary">lnt</name>
    <name evidence="10" type="ORF">BWX89_01757</name>
</gene>
<dbReference type="GO" id="GO:0005886">
    <property type="term" value="C:plasma membrane"/>
    <property type="evidence" value="ECO:0007669"/>
    <property type="project" value="UniProtKB-SubCell"/>
</dbReference>
<dbReference type="GO" id="GO:0016410">
    <property type="term" value="F:N-acyltransferase activity"/>
    <property type="evidence" value="ECO:0007669"/>
    <property type="project" value="UniProtKB-UniRule"/>
</dbReference>
<comment type="caution">
    <text evidence="10">The sequence shown here is derived from an EMBL/GenBank/DDBJ whole genome shotgun (WGS) entry which is preliminary data.</text>
</comment>
<comment type="pathway">
    <text evidence="8">Protein modification; lipoprotein biosynthesis (N-acyl transfer).</text>
</comment>
<dbReference type="InterPro" id="IPR036526">
    <property type="entry name" value="C-N_Hydrolase_sf"/>
</dbReference>
<feature type="transmembrane region" description="Helical" evidence="8">
    <location>
        <begin position="450"/>
        <end position="472"/>
    </location>
</feature>
<organism evidence="10">
    <name type="scientific">candidate division TA06 bacterium ADurb.Bin131</name>
    <dbReference type="NCBI Taxonomy" id="1852827"/>
    <lineage>
        <taxon>Bacteria</taxon>
        <taxon>Bacteria division TA06</taxon>
    </lineage>
</organism>
<feature type="transmembrane region" description="Helical" evidence="8">
    <location>
        <begin position="76"/>
        <end position="98"/>
    </location>
</feature>
<dbReference type="InterPro" id="IPR003010">
    <property type="entry name" value="C-N_Hydrolase"/>
</dbReference>
<evidence type="ECO:0000256" key="4">
    <source>
        <dbReference type="ARBA" id="ARBA00022692"/>
    </source>
</evidence>
<dbReference type="Pfam" id="PF00795">
    <property type="entry name" value="CN_hydrolase"/>
    <property type="match status" value="1"/>
</dbReference>
<dbReference type="InterPro" id="IPR004563">
    <property type="entry name" value="Apolipo_AcylTrfase"/>
</dbReference>
<evidence type="ECO:0000256" key="6">
    <source>
        <dbReference type="ARBA" id="ARBA00023136"/>
    </source>
</evidence>
<keyword evidence="4 8" id="KW-0812">Transmembrane</keyword>
<keyword evidence="6 8" id="KW-0472">Membrane</keyword>
<comment type="function">
    <text evidence="8">Catalyzes the phospholipid dependent N-acylation of the N-terminal cysteine of apolipoprotein, the last step in lipoprotein maturation.</text>
</comment>
<sequence>MKRKFLVIVLTIIFGFIPCFSFPSFKIWILGWIGFVPLLFLFDEKHTTKNFIIGIFAGFIFHIFLLNWLFSVAGFFYILIAIYLSLYWAVFFCLVFAFPEKTRIILGASLWYFLEILMQNLLTGFPWLPLSLSQWSCPATARIASVYGSAGLSGLIMGTNIAFYNGIKNRRVFQSFVIIAVVMFSYLISIHTGISNNSPTTIKIASIQGNSGYFGQSPEESFEIYRNMTNSIKEKCNLVIWPESSYPSILNKNPNVVDYLTQKSYIFPILVGSLSQDNDTVYNSAYLFTRGSVFRYDKKHLVPFGEYVPGKRFRTIENLYTRFAGFMPDISPGNKPGIFSIDSKKFLVLICFENIFPSITTASIDNDTGFIVVITNDSWYGNSFGPFQHFAHNVLRACETGRCVVQTAGTGITGIVSPYGDCKILEKNRKNLFIDGIMISDISLSNMKTVYMFLQEIGIAIIFILLIGVVICKN</sequence>
<keyword evidence="5 8" id="KW-1133">Transmembrane helix</keyword>
<dbReference type="HAMAP" id="MF_01148">
    <property type="entry name" value="Lnt"/>
    <property type="match status" value="1"/>
</dbReference>
<dbReference type="EC" id="2.3.1.269" evidence="8"/>
<dbReference type="PROSITE" id="PS50263">
    <property type="entry name" value="CN_HYDROLASE"/>
    <property type="match status" value="1"/>
</dbReference>
<evidence type="ECO:0000256" key="2">
    <source>
        <dbReference type="ARBA" id="ARBA00022475"/>
    </source>
</evidence>
<evidence type="ECO:0000259" key="9">
    <source>
        <dbReference type="PROSITE" id="PS50263"/>
    </source>
</evidence>
<feature type="transmembrane region" description="Helical" evidence="8">
    <location>
        <begin position="51"/>
        <end position="70"/>
    </location>
</feature>
<keyword evidence="3 8" id="KW-0808">Transferase</keyword>
<dbReference type="NCBIfam" id="TIGR00546">
    <property type="entry name" value="lnt"/>
    <property type="match status" value="1"/>
</dbReference>
<evidence type="ECO:0000256" key="7">
    <source>
        <dbReference type="ARBA" id="ARBA00023315"/>
    </source>
</evidence>
<name>A0A1V6C474_UNCT6</name>